<dbReference type="Gene3D" id="3.40.50.300">
    <property type="entry name" value="P-loop containing nucleotide triphosphate hydrolases"/>
    <property type="match status" value="1"/>
</dbReference>
<evidence type="ECO:0000313" key="3">
    <source>
        <dbReference type="EMBL" id="MZL75979.1"/>
    </source>
</evidence>
<dbReference type="InterPro" id="IPR001387">
    <property type="entry name" value="Cro/C1-type_HTH"/>
</dbReference>
<comment type="caution">
    <text evidence="2">The sequence shown here is derived from an EMBL/GenBank/DDBJ whole genome shotgun (WGS) entry which is preliminary data.</text>
</comment>
<dbReference type="AlphaFoldDB" id="A0A6L8TBV3"/>
<dbReference type="EMBL" id="WWVT01000004">
    <property type="protein sequence ID" value="MZL61342.1"/>
    <property type="molecule type" value="Genomic_DNA"/>
</dbReference>
<dbReference type="EMBL" id="WWVW01000002">
    <property type="protein sequence ID" value="MZL75979.1"/>
    <property type="molecule type" value="Genomic_DNA"/>
</dbReference>
<dbReference type="InterPro" id="IPR003959">
    <property type="entry name" value="ATPase_AAA_core"/>
</dbReference>
<feature type="domain" description="HTH cro/C1-type" evidence="1">
    <location>
        <begin position="4"/>
        <end position="35"/>
    </location>
</feature>
<dbReference type="CDD" id="cd00267">
    <property type="entry name" value="ABC_ATPase"/>
    <property type="match status" value="1"/>
</dbReference>
<evidence type="ECO:0000313" key="2">
    <source>
        <dbReference type="EMBL" id="MZL61342.1"/>
    </source>
</evidence>
<dbReference type="Proteomes" id="UP000452293">
    <property type="component" value="Unassembled WGS sequence"/>
</dbReference>
<dbReference type="GO" id="GO:0005524">
    <property type="term" value="F:ATP binding"/>
    <property type="evidence" value="ECO:0007669"/>
    <property type="project" value="InterPro"/>
</dbReference>
<sequence length="123" mass="14067">MLPEELANQLGVSRQAVSKWESAGAVPDLQRILQMYLFDEPEAALSPQRQLTLLMQIYSCAKEGAQFIIVTHSPILLGIPDADIYCFDDGRIHLCEYEETESYRVTEMFINNRQMLLDKLLTD</sequence>
<dbReference type="GO" id="GO:0003677">
    <property type="term" value="F:DNA binding"/>
    <property type="evidence" value="ECO:0007669"/>
    <property type="project" value="InterPro"/>
</dbReference>
<evidence type="ECO:0000259" key="1">
    <source>
        <dbReference type="PROSITE" id="PS50943"/>
    </source>
</evidence>
<dbReference type="SUPFAM" id="SSF52540">
    <property type="entry name" value="P-loop containing nucleoside triphosphate hydrolases"/>
    <property type="match status" value="1"/>
</dbReference>
<dbReference type="InterPro" id="IPR027417">
    <property type="entry name" value="P-loop_NTPase"/>
</dbReference>
<proteinExistence type="predicted"/>
<gene>
    <name evidence="2" type="ORF">GT694_04585</name>
    <name evidence="3" type="ORF">GT718_01090</name>
</gene>
<keyword evidence="4" id="KW-1185">Reference proteome</keyword>
<name>A0A6L8TBV3_9FIRM</name>
<dbReference type="Gene3D" id="1.10.260.40">
    <property type="entry name" value="lambda repressor-like DNA-binding domains"/>
    <property type="match status" value="1"/>
</dbReference>
<evidence type="ECO:0000313" key="4">
    <source>
        <dbReference type="Proteomes" id="UP000452293"/>
    </source>
</evidence>
<dbReference type="GO" id="GO:0016887">
    <property type="term" value="F:ATP hydrolysis activity"/>
    <property type="evidence" value="ECO:0007669"/>
    <property type="project" value="InterPro"/>
</dbReference>
<dbReference type="Pfam" id="PF13304">
    <property type="entry name" value="AAA_21"/>
    <property type="match status" value="1"/>
</dbReference>
<protein>
    <submittedName>
        <fullName evidence="2">AAA family ATPase</fullName>
    </submittedName>
</protein>
<organism evidence="2 5">
    <name type="scientific">Blautia massiliensis</name>
    <name type="common">ex Durand et al. 2017</name>
    <dbReference type="NCBI Taxonomy" id="1737424"/>
    <lineage>
        <taxon>Bacteria</taxon>
        <taxon>Bacillati</taxon>
        <taxon>Bacillota</taxon>
        <taxon>Clostridia</taxon>
        <taxon>Lachnospirales</taxon>
        <taxon>Lachnospiraceae</taxon>
        <taxon>Blautia</taxon>
    </lineage>
</organism>
<dbReference type="SUPFAM" id="SSF47413">
    <property type="entry name" value="lambda repressor-like DNA-binding domains"/>
    <property type="match status" value="1"/>
</dbReference>
<dbReference type="CDD" id="cd00093">
    <property type="entry name" value="HTH_XRE"/>
    <property type="match status" value="1"/>
</dbReference>
<reference evidence="4 5" key="1">
    <citation type="journal article" date="2019" name="Nat. Med.">
        <title>A library of human gut bacterial isolates paired with longitudinal multiomics data enables mechanistic microbiome research.</title>
        <authorList>
            <person name="Poyet M."/>
            <person name="Groussin M."/>
            <person name="Gibbons S.M."/>
            <person name="Avila-Pacheco J."/>
            <person name="Jiang X."/>
            <person name="Kearney S.M."/>
            <person name="Perrotta A.R."/>
            <person name="Berdy B."/>
            <person name="Zhao S."/>
            <person name="Lieberman T.D."/>
            <person name="Swanson P.K."/>
            <person name="Smith M."/>
            <person name="Roesemann S."/>
            <person name="Alexander J.E."/>
            <person name="Rich S.A."/>
            <person name="Livny J."/>
            <person name="Vlamakis H."/>
            <person name="Clish C."/>
            <person name="Bullock K."/>
            <person name="Deik A."/>
            <person name="Scott J."/>
            <person name="Pierce K.A."/>
            <person name="Xavier R.J."/>
            <person name="Alm E.J."/>
        </authorList>
    </citation>
    <scope>NUCLEOTIDE SEQUENCE [LARGE SCALE GENOMIC DNA]</scope>
    <source>
        <strain evidence="3 4">BIOML-A1</strain>
        <strain evidence="2 5">BIOML-A4</strain>
    </source>
</reference>
<evidence type="ECO:0000313" key="5">
    <source>
        <dbReference type="Proteomes" id="UP000473323"/>
    </source>
</evidence>
<dbReference type="PROSITE" id="PS50943">
    <property type="entry name" value="HTH_CROC1"/>
    <property type="match status" value="1"/>
</dbReference>
<dbReference type="InterPro" id="IPR010982">
    <property type="entry name" value="Lambda_DNA-bd_dom_sf"/>
</dbReference>
<dbReference type="Proteomes" id="UP000473323">
    <property type="component" value="Unassembled WGS sequence"/>
</dbReference>
<accession>A0A6L8TBV3</accession>